<dbReference type="EMBL" id="QGKY02001015">
    <property type="protein sequence ID" value="KAF2570231.1"/>
    <property type="molecule type" value="Genomic_DNA"/>
</dbReference>
<organism evidence="1">
    <name type="scientific">Brassica cretica</name>
    <name type="common">Mustard</name>
    <dbReference type="NCBI Taxonomy" id="69181"/>
    <lineage>
        <taxon>Eukaryota</taxon>
        <taxon>Viridiplantae</taxon>
        <taxon>Streptophyta</taxon>
        <taxon>Embryophyta</taxon>
        <taxon>Tracheophyta</taxon>
        <taxon>Spermatophyta</taxon>
        <taxon>Magnoliopsida</taxon>
        <taxon>eudicotyledons</taxon>
        <taxon>Gunneridae</taxon>
        <taxon>Pentapetalae</taxon>
        <taxon>rosids</taxon>
        <taxon>malvids</taxon>
        <taxon>Brassicales</taxon>
        <taxon>Brassicaceae</taxon>
        <taxon>Brassiceae</taxon>
        <taxon>Brassica</taxon>
    </lineage>
</organism>
<sequence>MRGCVTFKGPISDSEKLIGHNLKNRWKEWCRSERKTGNRGGGEAVAKSSKETIHLLKRKKVFPVTPKNNMPIFYEKEAVYR</sequence>
<evidence type="ECO:0000313" key="1">
    <source>
        <dbReference type="EMBL" id="KAF2570231.1"/>
    </source>
</evidence>
<dbReference type="AlphaFoldDB" id="A0A8S9IJS9"/>
<accession>A0A8S9IJS9</accession>
<name>A0A8S9IJS9_BRACR</name>
<reference evidence="1" key="1">
    <citation type="submission" date="2019-12" db="EMBL/GenBank/DDBJ databases">
        <title>Genome sequencing and annotation of Brassica cretica.</title>
        <authorList>
            <person name="Studholme D.J."/>
            <person name="Sarris P.F."/>
        </authorList>
    </citation>
    <scope>NUCLEOTIDE SEQUENCE</scope>
    <source>
        <strain evidence="1">PFS-102/07</strain>
        <tissue evidence="1">Leaf</tissue>
    </source>
</reference>
<protein>
    <submittedName>
        <fullName evidence="1">Uncharacterized protein</fullName>
    </submittedName>
</protein>
<comment type="caution">
    <text evidence="1">The sequence shown here is derived from an EMBL/GenBank/DDBJ whole genome shotgun (WGS) entry which is preliminary data.</text>
</comment>
<proteinExistence type="predicted"/>
<gene>
    <name evidence="1" type="ORF">F2Q70_00004677</name>
</gene>